<comment type="caution">
    <text evidence="1">The sequence shown here is derived from an EMBL/GenBank/DDBJ whole genome shotgun (WGS) entry which is preliminary data.</text>
</comment>
<dbReference type="Proteomes" id="UP000782843">
    <property type="component" value="Unassembled WGS sequence"/>
</dbReference>
<reference evidence="1" key="1">
    <citation type="submission" date="2020-04" db="EMBL/GenBank/DDBJ databases">
        <authorList>
            <person name="Zhang T."/>
        </authorList>
    </citation>
    <scope>NUCLEOTIDE SEQUENCE</scope>
    <source>
        <strain evidence="1">HKST-UBA10</strain>
    </source>
</reference>
<accession>A0A955L462</accession>
<name>A0A955L462_9BACT</name>
<dbReference type="EMBL" id="JAGQLG010000152">
    <property type="protein sequence ID" value="MCA9382502.1"/>
    <property type="molecule type" value="Genomic_DNA"/>
</dbReference>
<proteinExistence type="predicted"/>
<reference evidence="1" key="2">
    <citation type="journal article" date="2021" name="Microbiome">
        <title>Successional dynamics and alternative stable states in a saline activated sludge microbial community over 9 years.</title>
        <authorList>
            <person name="Wang Y."/>
            <person name="Ye J."/>
            <person name="Ju F."/>
            <person name="Liu L."/>
            <person name="Boyd J.A."/>
            <person name="Deng Y."/>
            <person name="Parks D.H."/>
            <person name="Jiang X."/>
            <person name="Yin X."/>
            <person name="Woodcroft B.J."/>
            <person name="Tyson G.W."/>
            <person name="Hugenholtz P."/>
            <person name="Polz M.F."/>
            <person name="Zhang T."/>
        </authorList>
    </citation>
    <scope>NUCLEOTIDE SEQUENCE</scope>
    <source>
        <strain evidence="1">HKST-UBA10</strain>
    </source>
</reference>
<protein>
    <submittedName>
        <fullName evidence="1">Uncharacterized protein</fullName>
    </submittedName>
</protein>
<evidence type="ECO:0000313" key="2">
    <source>
        <dbReference type="Proteomes" id="UP000782843"/>
    </source>
</evidence>
<dbReference type="AlphaFoldDB" id="A0A955L462"/>
<sequence>MDETKICPKCEGQMMKGFIVDRGHYNGKMISTWIKGWKWGGLTVDGKQTGVMTYKCEKCGFLESYAVENIDKNS</sequence>
<gene>
    <name evidence="1" type="ORF">KC660_03795</name>
</gene>
<evidence type="ECO:0000313" key="1">
    <source>
        <dbReference type="EMBL" id="MCA9382502.1"/>
    </source>
</evidence>
<organism evidence="1 2">
    <name type="scientific">Candidatus Dojkabacteria bacterium</name>
    <dbReference type="NCBI Taxonomy" id="2099670"/>
    <lineage>
        <taxon>Bacteria</taxon>
        <taxon>Candidatus Dojkabacteria</taxon>
    </lineage>
</organism>